<keyword evidence="3 11" id="KW-0812">Transmembrane</keyword>
<evidence type="ECO:0000256" key="1">
    <source>
        <dbReference type="ARBA" id="ARBA00004167"/>
    </source>
</evidence>
<feature type="compositionally biased region" description="Polar residues" evidence="10">
    <location>
        <begin position="150"/>
        <end position="182"/>
    </location>
</feature>
<keyword evidence="4" id="KW-0732">Signal</keyword>
<accession>A0A9N8DZG8</accession>
<dbReference type="AlphaFoldDB" id="A0A9N8DZG8"/>
<evidence type="ECO:0000256" key="10">
    <source>
        <dbReference type="SAM" id="MobiDB-lite"/>
    </source>
</evidence>
<evidence type="ECO:0000256" key="11">
    <source>
        <dbReference type="SAM" id="Phobius"/>
    </source>
</evidence>
<comment type="subcellular location">
    <subcellularLocation>
        <location evidence="1">Membrane</location>
        <topology evidence="1">Single-pass membrane protein</topology>
    </subcellularLocation>
</comment>
<evidence type="ECO:0000256" key="6">
    <source>
        <dbReference type="ARBA" id="ARBA00022989"/>
    </source>
</evidence>
<feature type="region of interest" description="Disordered" evidence="10">
    <location>
        <begin position="1"/>
        <end position="58"/>
    </location>
</feature>
<evidence type="ECO:0000256" key="9">
    <source>
        <dbReference type="ARBA" id="ARBA00023180"/>
    </source>
</evidence>
<evidence type="ECO:0000256" key="5">
    <source>
        <dbReference type="ARBA" id="ARBA00022737"/>
    </source>
</evidence>
<dbReference type="SUPFAM" id="SSF52058">
    <property type="entry name" value="L domain-like"/>
    <property type="match status" value="1"/>
</dbReference>
<dbReference type="InterPro" id="IPR032675">
    <property type="entry name" value="LRR_dom_sf"/>
</dbReference>
<evidence type="ECO:0000256" key="3">
    <source>
        <dbReference type="ARBA" id="ARBA00022692"/>
    </source>
</evidence>
<dbReference type="EMBL" id="CAICTM010000495">
    <property type="protein sequence ID" value="CAB9511672.1"/>
    <property type="molecule type" value="Genomic_DNA"/>
</dbReference>
<evidence type="ECO:0000313" key="12">
    <source>
        <dbReference type="EMBL" id="CAB9511672.1"/>
    </source>
</evidence>
<evidence type="ECO:0000313" key="13">
    <source>
        <dbReference type="Proteomes" id="UP001153069"/>
    </source>
</evidence>
<feature type="compositionally biased region" description="Basic and acidic residues" evidence="10">
    <location>
        <begin position="126"/>
        <end position="143"/>
    </location>
</feature>
<keyword evidence="5" id="KW-0677">Repeat</keyword>
<dbReference type="PANTHER" id="PTHR27000:SF642">
    <property type="entry name" value="INACTIVE LEUCINE-RICH REPEAT RECEPTOR KINASE XIAO-RELATED"/>
    <property type="match status" value="1"/>
</dbReference>
<protein>
    <submittedName>
        <fullName evidence="12">Leucine Rich Repeat</fullName>
    </submittedName>
</protein>
<feature type="transmembrane region" description="Helical" evidence="11">
    <location>
        <begin position="313"/>
        <end position="333"/>
    </location>
</feature>
<dbReference type="GO" id="GO:0016020">
    <property type="term" value="C:membrane"/>
    <property type="evidence" value="ECO:0007669"/>
    <property type="project" value="UniProtKB-SubCell"/>
</dbReference>
<evidence type="ECO:0000256" key="7">
    <source>
        <dbReference type="ARBA" id="ARBA00023136"/>
    </source>
</evidence>
<feature type="region of interest" description="Disordered" evidence="10">
    <location>
        <begin position="82"/>
        <end position="249"/>
    </location>
</feature>
<feature type="compositionally biased region" description="Polar residues" evidence="10">
    <location>
        <begin position="49"/>
        <end position="58"/>
    </location>
</feature>
<gene>
    <name evidence="12" type="ORF">SEMRO_496_G154670.1</name>
</gene>
<organism evidence="12 13">
    <name type="scientific">Seminavis robusta</name>
    <dbReference type="NCBI Taxonomy" id="568900"/>
    <lineage>
        <taxon>Eukaryota</taxon>
        <taxon>Sar</taxon>
        <taxon>Stramenopiles</taxon>
        <taxon>Ochrophyta</taxon>
        <taxon>Bacillariophyta</taxon>
        <taxon>Bacillariophyceae</taxon>
        <taxon>Bacillariophycidae</taxon>
        <taxon>Naviculales</taxon>
        <taxon>Naviculaceae</taxon>
        <taxon>Seminavis</taxon>
    </lineage>
</organism>
<name>A0A9N8DZG8_9STRA</name>
<keyword evidence="9" id="KW-0325">Glycoprotein</keyword>
<keyword evidence="6 11" id="KW-1133">Transmembrane helix</keyword>
<keyword evidence="13" id="KW-1185">Reference proteome</keyword>
<evidence type="ECO:0000256" key="2">
    <source>
        <dbReference type="ARBA" id="ARBA00022614"/>
    </source>
</evidence>
<proteinExistence type="predicted"/>
<keyword evidence="7 11" id="KW-0472">Membrane</keyword>
<dbReference type="Gene3D" id="3.80.10.10">
    <property type="entry name" value="Ribonuclease Inhibitor"/>
    <property type="match status" value="1"/>
</dbReference>
<comment type="caution">
    <text evidence="12">The sequence shown here is derived from an EMBL/GenBank/DDBJ whole genome shotgun (WGS) entry which is preliminary data.</text>
</comment>
<dbReference type="Proteomes" id="UP001153069">
    <property type="component" value="Unassembled WGS sequence"/>
</dbReference>
<reference evidence="12" key="1">
    <citation type="submission" date="2020-06" db="EMBL/GenBank/DDBJ databases">
        <authorList>
            <consortium name="Plant Systems Biology data submission"/>
        </authorList>
    </citation>
    <scope>NUCLEOTIDE SEQUENCE</scope>
    <source>
        <strain evidence="12">D6</strain>
    </source>
</reference>
<dbReference type="OrthoDB" id="2013775at2759"/>
<keyword evidence="2" id="KW-0433">Leucine-rich repeat</keyword>
<sequence>MTEHNRMPDVDPETFGSNEDVDETTSTGGGMEEEGEEESVTTFLPDETAPSSFETLTQQDPLLEKIEMARAVLPSEQVVNQSIQMNGEVPDEENQMMLEQQKNKADPSTADPPVMDQSSESQDLSKGGEHPEEGDLEKEEERGGAFTDYSMMSESTQTATEGSTDSDGNDASSQDHGTNNNGIHDINNAFDDIVDMPMPLPTGLTRQEARRRAQVRPGAQRIGGEMGATAADQQRRPRRQQQAAVEPNTDVEEEVYTHVIDGATLVLPEQETDLVDASVTSNRGAHLDESAEVIDGHILHDRIVEEEPAPNRWFWVVALLVVVGIILFLAIFFTRPDDDSSSPAFTRPSTVGWNATPAEDAPAAIYPPFRDGMPPASIKAIETIGSPIYYGNIWMLNDPNLHTYSDERQLQRFVLAILYYGTDGDNWFHNDGWLDYDVSECDWYFNTVVDELIGMPVCDEDNNLRLFAMADNNLAGTIPDMSAFNAMPHIPHAFALDLANNNLTGPTPILHTGVSVEIISLSNNHFDTISPGMAARGDNVRILNVDNNKLRLMAGGLLWGLFPSLEQVNFTSNQFRGKLHPNIKKCQNLTYLGAGDNFFFGTLPSELGLLTNLKEFDVSGNVELTGSLPSELGLLSSLQHVDIADTLLTGYLPEEFCSGDTQVVDVTANCSMIQCTCD</sequence>
<evidence type="ECO:0000256" key="4">
    <source>
        <dbReference type="ARBA" id="ARBA00022729"/>
    </source>
</evidence>
<keyword evidence="8" id="KW-0675">Receptor</keyword>
<dbReference type="PANTHER" id="PTHR27000">
    <property type="entry name" value="LEUCINE-RICH REPEAT RECEPTOR-LIKE PROTEIN KINASE FAMILY PROTEIN-RELATED"/>
    <property type="match status" value="1"/>
</dbReference>
<evidence type="ECO:0000256" key="8">
    <source>
        <dbReference type="ARBA" id="ARBA00023170"/>
    </source>
</evidence>